<reference evidence="1 2" key="1">
    <citation type="submission" date="2012-05" db="EMBL/GenBank/DDBJ databases">
        <title>The Genome Sequence of Eubacteriaceae bacterium CM2.</title>
        <authorList>
            <consortium name="The Broad Institute Genome Sequencing Platform"/>
            <person name="Earl A."/>
            <person name="Ward D."/>
            <person name="Feldgarden M."/>
            <person name="Gevers D."/>
            <person name="Sizova M."/>
            <person name="Hazen A."/>
            <person name="Epstein S."/>
            <person name="Walker B."/>
            <person name="Young S.K."/>
            <person name="Zeng Q."/>
            <person name="Gargeya S."/>
            <person name="Fitzgerald M."/>
            <person name="Haas B."/>
            <person name="Abouelleil A."/>
            <person name="Alvarado L."/>
            <person name="Arachchi H.M."/>
            <person name="Berlin A."/>
            <person name="Chapman S.B."/>
            <person name="Goldberg J."/>
            <person name="Griggs A."/>
            <person name="Gujja S."/>
            <person name="Hansen M."/>
            <person name="Howarth C."/>
            <person name="Imamovic A."/>
            <person name="Larimer J."/>
            <person name="McCowen C."/>
            <person name="Montmayeur A."/>
            <person name="Murphy C."/>
            <person name="Neiman D."/>
            <person name="Pearson M."/>
            <person name="Priest M."/>
            <person name="Roberts A."/>
            <person name="Saif S."/>
            <person name="Shea T."/>
            <person name="Sisk P."/>
            <person name="Sykes S."/>
            <person name="Wortman J."/>
            <person name="Nusbaum C."/>
            <person name="Birren B."/>
        </authorList>
    </citation>
    <scope>NUCLEOTIDE SEQUENCE [LARGE SCALE GENOMIC DNA]</scope>
    <source>
        <strain evidence="1 2">CM2</strain>
    </source>
</reference>
<comment type="caution">
    <text evidence="1">The sequence shown here is derived from an EMBL/GenBank/DDBJ whole genome shotgun (WGS) entry which is preliminary data.</text>
</comment>
<gene>
    <name evidence="1" type="ORF">HMPREF9630_00539</name>
</gene>
<name>V9HVB4_9FIRM</name>
<dbReference type="RefSeq" id="WP_009527172.1">
    <property type="nucleotide sequence ID" value="NZ_JH815225.1"/>
</dbReference>
<sequence length="41" mass="5322">MKKFIHSFIHYILSFIKYEFDEMKNNNSYEKRFIEKTYKYF</sequence>
<dbReference type="EMBL" id="AFZF02000004">
    <property type="protein sequence ID" value="EHL17372.1"/>
    <property type="molecule type" value="Genomic_DNA"/>
</dbReference>
<protein>
    <submittedName>
        <fullName evidence="1">Uncharacterized protein</fullName>
    </submittedName>
</protein>
<evidence type="ECO:0000313" key="1">
    <source>
        <dbReference type="EMBL" id="EHL17372.1"/>
    </source>
</evidence>
<dbReference type="AlphaFoldDB" id="V9HVB4"/>
<dbReference type="Proteomes" id="UP000017818">
    <property type="component" value="Unassembled WGS sequence"/>
</dbReference>
<accession>V9HVB4</accession>
<evidence type="ECO:0000313" key="2">
    <source>
        <dbReference type="Proteomes" id="UP000017818"/>
    </source>
</evidence>
<proteinExistence type="predicted"/>
<dbReference type="HOGENOM" id="CLU_3274158_0_0_9"/>
<organism evidence="1 2">
    <name type="scientific">Peptoanaerobacter stomatis</name>
    <dbReference type="NCBI Taxonomy" id="796937"/>
    <lineage>
        <taxon>Bacteria</taxon>
        <taxon>Bacillati</taxon>
        <taxon>Bacillota</taxon>
        <taxon>Clostridia</taxon>
        <taxon>Peptostreptococcales</taxon>
        <taxon>Filifactoraceae</taxon>
        <taxon>Peptoanaerobacter</taxon>
    </lineage>
</organism>